<evidence type="ECO:0000256" key="3">
    <source>
        <dbReference type="ARBA" id="ARBA00022553"/>
    </source>
</evidence>
<dbReference type="AlphaFoldDB" id="A0A4Q9GW48"/>
<keyword evidence="13" id="KW-1185">Reference proteome</keyword>
<dbReference type="RefSeq" id="WP_130980540.1">
    <property type="nucleotide sequence ID" value="NZ_SISG01000001.1"/>
</dbReference>
<dbReference type="InterPro" id="IPR001789">
    <property type="entry name" value="Sig_transdc_resp-reg_receiver"/>
</dbReference>
<dbReference type="InterPro" id="IPR036390">
    <property type="entry name" value="WH_DNA-bd_sf"/>
</dbReference>
<evidence type="ECO:0000256" key="1">
    <source>
        <dbReference type="ARBA" id="ARBA00004496"/>
    </source>
</evidence>
<dbReference type="InterPro" id="IPR024187">
    <property type="entry name" value="Sig_transdc_resp-reg_cit/mal"/>
</dbReference>
<evidence type="ECO:0000256" key="8">
    <source>
        <dbReference type="ARBA" id="ARBA00023163"/>
    </source>
</evidence>
<keyword evidence="8 9" id="KW-0804">Transcription</keyword>
<dbReference type="GO" id="GO:0003700">
    <property type="term" value="F:DNA-binding transcription factor activity"/>
    <property type="evidence" value="ECO:0007669"/>
    <property type="project" value="InterPro"/>
</dbReference>
<name>A0A4Q9GW48_9MICO</name>
<dbReference type="Pfam" id="PF00072">
    <property type="entry name" value="Response_reg"/>
    <property type="match status" value="1"/>
</dbReference>
<evidence type="ECO:0000313" key="13">
    <source>
        <dbReference type="Proteomes" id="UP000294194"/>
    </source>
</evidence>
<evidence type="ECO:0000313" key="12">
    <source>
        <dbReference type="EMBL" id="TBN56430.1"/>
    </source>
</evidence>
<dbReference type="PROSITE" id="PS50110">
    <property type="entry name" value="RESPONSE_REGULATORY"/>
    <property type="match status" value="1"/>
</dbReference>
<evidence type="ECO:0000256" key="7">
    <source>
        <dbReference type="ARBA" id="ARBA00023159"/>
    </source>
</evidence>
<evidence type="ECO:0000256" key="6">
    <source>
        <dbReference type="ARBA" id="ARBA00023125"/>
    </source>
</evidence>
<proteinExistence type="predicted"/>
<dbReference type="GO" id="GO:0003677">
    <property type="term" value="F:DNA binding"/>
    <property type="evidence" value="ECO:0007669"/>
    <property type="project" value="UniProtKB-KW"/>
</dbReference>
<keyword evidence="3 10" id="KW-0597">Phosphoprotein</keyword>
<organism evidence="12 13">
    <name type="scientific">Glaciihabitans arcticus</name>
    <dbReference type="NCBI Taxonomy" id="2668039"/>
    <lineage>
        <taxon>Bacteria</taxon>
        <taxon>Bacillati</taxon>
        <taxon>Actinomycetota</taxon>
        <taxon>Actinomycetes</taxon>
        <taxon>Micrococcales</taxon>
        <taxon>Microbacteriaceae</taxon>
        <taxon>Glaciihabitans</taxon>
    </lineage>
</organism>
<dbReference type="SUPFAM" id="SSF46785">
    <property type="entry name" value="Winged helix' DNA-binding domain"/>
    <property type="match status" value="1"/>
</dbReference>
<evidence type="ECO:0000256" key="10">
    <source>
        <dbReference type="PROSITE-ProRule" id="PRU00169"/>
    </source>
</evidence>
<dbReference type="PIRSF" id="PIRSF006171">
    <property type="entry name" value="RR_citrat_malat"/>
    <property type="match status" value="1"/>
</dbReference>
<evidence type="ECO:0000256" key="4">
    <source>
        <dbReference type="ARBA" id="ARBA00023012"/>
    </source>
</evidence>
<accession>A0A4Q9GW48</accession>
<gene>
    <name evidence="12" type="ORF">EYE40_02900</name>
</gene>
<dbReference type="InterPro" id="IPR036388">
    <property type="entry name" value="WH-like_DNA-bd_sf"/>
</dbReference>
<dbReference type="EMBL" id="SISG01000001">
    <property type="protein sequence ID" value="TBN56430.1"/>
    <property type="molecule type" value="Genomic_DNA"/>
</dbReference>
<keyword evidence="5 9" id="KW-0805">Transcription regulation</keyword>
<dbReference type="Gene3D" id="1.10.10.10">
    <property type="entry name" value="Winged helix-like DNA-binding domain superfamily/Winged helix DNA-binding domain"/>
    <property type="match status" value="1"/>
</dbReference>
<sequence length="224" mass="23801">MIRVLVVDDEDLTAAAHAEYVRRIPGFDVAGIASTAAAAIAALADATIDLVLLDMNLPDGHGIEVARRLRASGNRVDIIAITAVREIEVVRGALSLGIVQYLVKPFGFATFSEKLAGYANWRSQLDASTHSTTQSQIDAMLATLSTPTLVSLPKGLAAATLAAVSAFVRSADAAVSAVEVAEALRLSRVTARRYLEHLADTGVVTRGSRYGTPGRPELEYNWSR</sequence>
<evidence type="ECO:0000256" key="5">
    <source>
        <dbReference type="ARBA" id="ARBA00023015"/>
    </source>
</evidence>
<reference evidence="13" key="1">
    <citation type="submission" date="2019-02" db="EMBL/GenBank/DDBJ databases">
        <title>Glaciihabitans arcticus sp. nov., a psychrotolerant bacterium isolated from polar soil.</title>
        <authorList>
            <person name="Dahal R.H."/>
        </authorList>
    </citation>
    <scope>NUCLEOTIDE SEQUENCE [LARGE SCALE GENOMIC DNA]</scope>
    <source>
        <strain evidence="13">RP-3-7</strain>
    </source>
</reference>
<keyword evidence="7 9" id="KW-0010">Activator</keyword>
<keyword evidence="4 9" id="KW-0902">Two-component regulatory system</keyword>
<dbReference type="PANTHER" id="PTHR45526:SF1">
    <property type="entry name" value="TRANSCRIPTIONAL REGULATORY PROTEIN DCUR-RELATED"/>
    <property type="match status" value="1"/>
</dbReference>
<dbReference type="GO" id="GO:0005737">
    <property type="term" value="C:cytoplasm"/>
    <property type="evidence" value="ECO:0007669"/>
    <property type="project" value="UniProtKB-SubCell"/>
</dbReference>
<dbReference type="SMART" id="SM00448">
    <property type="entry name" value="REC"/>
    <property type="match status" value="1"/>
</dbReference>
<dbReference type="SUPFAM" id="SSF52172">
    <property type="entry name" value="CheY-like"/>
    <property type="match status" value="1"/>
</dbReference>
<dbReference type="Proteomes" id="UP000294194">
    <property type="component" value="Unassembled WGS sequence"/>
</dbReference>
<comment type="subcellular location">
    <subcellularLocation>
        <location evidence="1 9">Cytoplasm</location>
    </subcellularLocation>
</comment>
<dbReference type="PANTHER" id="PTHR45526">
    <property type="entry name" value="TRANSCRIPTIONAL REGULATORY PROTEIN DPIA"/>
    <property type="match status" value="1"/>
</dbReference>
<dbReference type="InterPro" id="IPR011006">
    <property type="entry name" value="CheY-like_superfamily"/>
</dbReference>
<evidence type="ECO:0000256" key="9">
    <source>
        <dbReference type="PIRNR" id="PIRNR006171"/>
    </source>
</evidence>
<feature type="modified residue" description="4-aspartylphosphate" evidence="10">
    <location>
        <position position="54"/>
    </location>
</feature>
<keyword evidence="6 9" id="KW-0238">DNA-binding</keyword>
<keyword evidence="2 9" id="KW-0963">Cytoplasm</keyword>
<comment type="caution">
    <text evidence="12">The sequence shown here is derived from an EMBL/GenBank/DDBJ whole genome shotgun (WGS) entry which is preliminary data.</text>
</comment>
<feature type="domain" description="Response regulatory" evidence="11">
    <location>
        <begin position="3"/>
        <end position="119"/>
    </location>
</feature>
<protein>
    <recommendedName>
        <fullName evidence="9">Transcriptional regulatory protein</fullName>
    </recommendedName>
</protein>
<evidence type="ECO:0000256" key="2">
    <source>
        <dbReference type="ARBA" id="ARBA00022490"/>
    </source>
</evidence>
<dbReference type="Gene3D" id="3.40.50.2300">
    <property type="match status" value="1"/>
</dbReference>
<dbReference type="GO" id="GO:0000156">
    <property type="term" value="F:phosphorelay response regulator activity"/>
    <property type="evidence" value="ECO:0007669"/>
    <property type="project" value="TreeGrafter"/>
</dbReference>
<evidence type="ECO:0000259" key="11">
    <source>
        <dbReference type="PROSITE" id="PS50110"/>
    </source>
</evidence>
<dbReference type="InterPro" id="IPR051271">
    <property type="entry name" value="2C-system_Tx_regulators"/>
</dbReference>